<accession>A0A1X0B7I3</accession>
<dbReference type="InterPro" id="IPR010982">
    <property type="entry name" value="Lambda_DNA-bd_dom_sf"/>
</dbReference>
<dbReference type="Pfam" id="PF07883">
    <property type="entry name" value="Cupin_2"/>
    <property type="match status" value="1"/>
</dbReference>
<dbReference type="SMART" id="SM00530">
    <property type="entry name" value="HTH_XRE"/>
    <property type="match status" value="1"/>
</dbReference>
<dbReference type="PANTHER" id="PTHR46797">
    <property type="entry name" value="HTH-TYPE TRANSCRIPTIONAL REGULATOR"/>
    <property type="match status" value="1"/>
</dbReference>
<keyword evidence="4" id="KW-1185">Reference proteome</keyword>
<dbReference type="InterPro" id="IPR011051">
    <property type="entry name" value="RmlC_Cupin_sf"/>
</dbReference>
<dbReference type="STRING" id="1927124.BST13_05475"/>
<dbReference type="AlphaFoldDB" id="A0A1X0B7I3"/>
<dbReference type="InterPro" id="IPR050807">
    <property type="entry name" value="TransReg_Diox_bact_type"/>
</dbReference>
<dbReference type="SUPFAM" id="SSF47413">
    <property type="entry name" value="lambda repressor-like DNA-binding domains"/>
    <property type="match status" value="1"/>
</dbReference>
<dbReference type="InterPro" id="IPR013096">
    <property type="entry name" value="Cupin_2"/>
</dbReference>
<evidence type="ECO:0000256" key="1">
    <source>
        <dbReference type="ARBA" id="ARBA00023125"/>
    </source>
</evidence>
<evidence type="ECO:0000313" key="3">
    <source>
        <dbReference type="EMBL" id="ORA38297.1"/>
    </source>
</evidence>
<dbReference type="Gene3D" id="1.10.260.40">
    <property type="entry name" value="lambda repressor-like DNA-binding domains"/>
    <property type="match status" value="1"/>
</dbReference>
<dbReference type="PANTHER" id="PTHR46797:SF1">
    <property type="entry name" value="METHYLPHOSPHONATE SYNTHASE"/>
    <property type="match status" value="1"/>
</dbReference>
<feature type="domain" description="HTH cro/C1-type" evidence="2">
    <location>
        <begin position="8"/>
        <end position="62"/>
    </location>
</feature>
<evidence type="ECO:0000259" key="2">
    <source>
        <dbReference type="PROSITE" id="PS50943"/>
    </source>
</evidence>
<dbReference type="GO" id="GO:0003677">
    <property type="term" value="F:DNA binding"/>
    <property type="evidence" value="ECO:0007669"/>
    <property type="project" value="UniProtKB-KW"/>
</dbReference>
<reference evidence="3 4" key="1">
    <citation type="submission" date="2017-02" db="EMBL/GenBank/DDBJ databases">
        <title>The new phylogeny of genus Mycobacterium.</title>
        <authorList>
            <person name="Tortoli E."/>
            <person name="Trovato A."/>
            <person name="Cirillo D.M."/>
        </authorList>
    </citation>
    <scope>NUCLEOTIDE SEQUENCE [LARGE SCALE GENOMIC DNA]</scope>
    <source>
        <strain evidence="3 4">RW6</strain>
    </source>
</reference>
<dbReference type="InterPro" id="IPR001387">
    <property type="entry name" value="Cro/C1-type_HTH"/>
</dbReference>
<dbReference type="CDD" id="cd00093">
    <property type="entry name" value="HTH_XRE"/>
    <property type="match status" value="1"/>
</dbReference>
<dbReference type="OrthoDB" id="9814751at2"/>
<proteinExistence type="predicted"/>
<dbReference type="InterPro" id="IPR014710">
    <property type="entry name" value="RmlC-like_jellyroll"/>
</dbReference>
<organism evidence="3 4">
    <name type="scientific">Mycobacterium aquaticum</name>
    <dbReference type="NCBI Taxonomy" id="1927124"/>
    <lineage>
        <taxon>Bacteria</taxon>
        <taxon>Bacillati</taxon>
        <taxon>Actinomycetota</taxon>
        <taxon>Actinomycetes</taxon>
        <taxon>Mycobacteriales</taxon>
        <taxon>Mycobacteriaceae</taxon>
        <taxon>Mycobacterium</taxon>
    </lineage>
</organism>
<dbReference type="PROSITE" id="PS50943">
    <property type="entry name" value="HTH_CROC1"/>
    <property type="match status" value="1"/>
</dbReference>
<sequence>MGRAGARLREFRTQRRLSLTEVAARAEVTKGFLSLAERGMTNVSVPVLMRICDAVGIGIGDLFEYPAAPIVRSGAGAPLEMGGHDVREELLTPKAERHVQVMHTVMRPGGGSGGAYRLDATTIFVYVLKGALSITVDGQTTLLETGDSMTFGATQLHDWHNPTDGEAEVLWTIAPPVGAEDFSAALRGS</sequence>
<name>A0A1X0B7I3_9MYCO</name>
<comment type="caution">
    <text evidence="3">The sequence shown here is derived from an EMBL/GenBank/DDBJ whole genome shotgun (WGS) entry which is preliminary data.</text>
</comment>
<dbReference type="Pfam" id="PF13443">
    <property type="entry name" value="HTH_26"/>
    <property type="match status" value="1"/>
</dbReference>
<gene>
    <name evidence="3" type="ORF">BST13_05475</name>
</gene>
<dbReference type="GO" id="GO:0005829">
    <property type="term" value="C:cytosol"/>
    <property type="evidence" value="ECO:0007669"/>
    <property type="project" value="TreeGrafter"/>
</dbReference>
<dbReference type="SUPFAM" id="SSF51182">
    <property type="entry name" value="RmlC-like cupins"/>
    <property type="match status" value="1"/>
</dbReference>
<dbReference type="EMBL" id="MVHF01000004">
    <property type="protein sequence ID" value="ORA38297.1"/>
    <property type="molecule type" value="Genomic_DNA"/>
</dbReference>
<dbReference type="Proteomes" id="UP000192448">
    <property type="component" value="Unassembled WGS sequence"/>
</dbReference>
<protein>
    <submittedName>
        <fullName evidence="3">XRE family transcriptional regulator</fullName>
    </submittedName>
</protein>
<evidence type="ECO:0000313" key="4">
    <source>
        <dbReference type="Proteomes" id="UP000192448"/>
    </source>
</evidence>
<dbReference type="CDD" id="cd02209">
    <property type="entry name" value="cupin_XRE_C"/>
    <property type="match status" value="1"/>
</dbReference>
<dbReference type="GO" id="GO:0003700">
    <property type="term" value="F:DNA-binding transcription factor activity"/>
    <property type="evidence" value="ECO:0007669"/>
    <property type="project" value="TreeGrafter"/>
</dbReference>
<keyword evidence="1" id="KW-0238">DNA-binding</keyword>
<dbReference type="Gene3D" id="2.60.120.10">
    <property type="entry name" value="Jelly Rolls"/>
    <property type="match status" value="1"/>
</dbReference>